<sequence>MGDSGKNLADKTSGANWFQGQRFASNANNNDVKKWMDKIIKTNTDNEIKFVDKTISKGLPLVAIIGIVVAAVVVVVAIIVVVIIVVKRKRNSKSNDEASN</sequence>
<evidence type="ECO:0000256" key="1">
    <source>
        <dbReference type="SAM" id="Phobius"/>
    </source>
</evidence>
<comment type="caution">
    <text evidence="2">The sequence shown here is derived from an EMBL/GenBank/DDBJ whole genome shotgun (WGS) entry which is preliminary data.</text>
</comment>
<keyword evidence="1" id="KW-0472">Membrane</keyword>
<proteinExistence type="predicted"/>
<protein>
    <submittedName>
        <fullName evidence="2">Uncharacterized protein</fullName>
    </submittedName>
</protein>
<organism evidence="2 3">
    <name type="scientific">Tritrichomonas musculus</name>
    <dbReference type="NCBI Taxonomy" id="1915356"/>
    <lineage>
        <taxon>Eukaryota</taxon>
        <taxon>Metamonada</taxon>
        <taxon>Parabasalia</taxon>
        <taxon>Tritrichomonadida</taxon>
        <taxon>Tritrichomonadidae</taxon>
        <taxon>Tritrichomonas</taxon>
    </lineage>
</organism>
<evidence type="ECO:0000313" key="3">
    <source>
        <dbReference type="Proteomes" id="UP001470230"/>
    </source>
</evidence>
<dbReference type="Proteomes" id="UP001470230">
    <property type="component" value="Unassembled WGS sequence"/>
</dbReference>
<keyword evidence="3" id="KW-1185">Reference proteome</keyword>
<evidence type="ECO:0000313" key="2">
    <source>
        <dbReference type="EMBL" id="KAK8842513.1"/>
    </source>
</evidence>
<name>A0ABR2H8G0_9EUKA</name>
<reference evidence="2 3" key="1">
    <citation type="submission" date="2024-04" db="EMBL/GenBank/DDBJ databases">
        <title>Tritrichomonas musculus Genome.</title>
        <authorList>
            <person name="Alves-Ferreira E."/>
            <person name="Grigg M."/>
            <person name="Lorenzi H."/>
            <person name="Galac M."/>
        </authorList>
    </citation>
    <scope>NUCLEOTIDE SEQUENCE [LARGE SCALE GENOMIC DNA]</scope>
    <source>
        <strain evidence="2 3">EAF2021</strain>
    </source>
</reference>
<keyword evidence="1" id="KW-1133">Transmembrane helix</keyword>
<accession>A0ABR2H8G0</accession>
<keyword evidence="1" id="KW-0812">Transmembrane</keyword>
<gene>
    <name evidence="2" type="ORF">M9Y10_026105</name>
</gene>
<feature type="transmembrane region" description="Helical" evidence="1">
    <location>
        <begin position="61"/>
        <end position="86"/>
    </location>
</feature>
<dbReference type="EMBL" id="JAPFFF010000038">
    <property type="protein sequence ID" value="KAK8842513.1"/>
    <property type="molecule type" value="Genomic_DNA"/>
</dbReference>